<dbReference type="GeneID" id="70251274"/>
<dbReference type="RefSeq" id="XP_046068223.1">
    <property type="nucleotide sequence ID" value="XM_046220987.1"/>
</dbReference>
<gene>
    <name evidence="2" type="ORF">BGW36DRAFT_431446</name>
</gene>
<sequence>MPITRSQARIMKNPQAGGGSLTSDIRNSPVYSMIEQALSQNSSAFLEQDVTTQDETFKESLSLDVTGARRQKPPSGNLFTTLFNPTASAQQQQPQNGNPETLLFRNAVTSSKPERKLSFWPGSYDDDDDCIGALPPFCRPPRTAFGINLNGPPPPPTFRSQPQGQINQEEESTTSLVPANQSIDSCPLEKSEGERILDSIKCLDDLTENTLRGLIANCHGLVTITAFKVTLIEWGEWSDPLRLKGYPIELNWDGWEYITVKCGSLSLIKPPNWAKGFLPTNNKGGPGLFPSLFPPDKKHPF</sequence>
<dbReference type="Proteomes" id="UP001201262">
    <property type="component" value="Unassembled WGS sequence"/>
</dbReference>
<name>A0AAD4KLZ0_9EURO</name>
<evidence type="ECO:0000313" key="2">
    <source>
        <dbReference type="EMBL" id="KAH8692226.1"/>
    </source>
</evidence>
<keyword evidence="3" id="KW-1185">Reference proteome</keyword>
<reference evidence="2" key="1">
    <citation type="submission" date="2021-12" db="EMBL/GenBank/DDBJ databases">
        <title>Convergent genome expansion in fungi linked to evolution of root-endophyte symbiosis.</title>
        <authorList>
            <consortium name="DOE Joint Genome Institute"/>
            <person name="Ke Y.-H."/>
            <person name="Bonito G."/>
            <person name="Liao H.-L."/>
            <person name="Looney B."/>
            <person name="Rojas-Flechas A."/>
            <person name="Nash J."/>
            <person name="Hameed K."/>
            <person name="Schadt C."/>
            <person name="Martin F."/>
            <person name="Crous P.W."/>
            <person name="Miettinen O."/>
            <person name="Magnuson J.K."/>
            <person name="Labbe J."/>
            <person name="Jacobson D."/>
            <person name="Doktycz M.J."/>
            <person name="Veneault-Fourrey C."/>
            <person name="Kuo A."/>
            <person name="Mondo S."/>
            <person name="Calhoun S."/>
            <person name="Riley R."/>
            <person name="Ohm R."/>
            <person name="LaButti K."/>
            <person name="Andreopoulos B."/>
            <person name="Pangilinan J."/>
            <person name="Nolan M."/>
            <person name="Tritt A."/>
            <person name="Clum A."/>
            <person name="Lipzen A."/>
            <person name="Daum C."/>
            <person name="Barry K."/>
            <person name="Grigoriev I.V."/>
            <person name="Vilgalys R."/>
        </authorList>
    </citation>
    <scope>NUCLEOTIDE SEQUENCE</scope>
    <source>
        <strain evidence="2">PMI_201</strain>
    </source>
</reference>
<feature type="region of interest" description="Disordered" evidence="1">
    <location>
        <begin position="149"/>
        <end position="176"/>
    </location>
</feature>
<dbReference type="EMBL" id="JAJTJA010000011">
    <property type="protein sequence ID" value="KAH8692226.1"/>
    <property type="molecule type" value="Genomic_DNA"/>
</dbReference>
<comment type="caution">
    <text evidence="2">The sequence shown here is derived from an EMBL/GenBank/DDBJ whole genome shotgun (WGS) entry which is preliminary data.</text>
</comment>
<accession>A0AAD4KLZ0</accession>
<organism evidence="2 3">
    <name type="scientific">Talaromyces proteolyticus</name>
    <dbReference type="NCBI Taxonomy" id="1131652"/>
    <lineage>
        <taxon>Eukaryota</taxon>
        <taxon>Fungi</taxon>
        <taxon>Dikarya</taxon>
        <taxon>Ascomycota</taxon>
        <taxon>Pezizomycotina</taxon>
        <taxon>Eurotiomycetes</taxon>
        <taxon>Eurotiomycetidae</taxon>
        <taxon>Eurotiales</taxon>
        <taxon>Trichocomaceae</taxon>
        <taxon>Talaromyces</taxon>
        <taxon>Talaromyces sect. Bacilispori</taxon>
    </lineage>
</organism>
<feature type="compositionally biased region" description="Polar residues" evidence="1">
    <location>
        <begin position="158"/>
        <end position="176"/>
    </location>
</feature>
<dbReference type="AlphaFoldDB" id="A0AAD4KLZ0"/>
<evidence type="ECO:0000313" key="3">
    <source>
        <dbReference type="Proteomes" id="UP001201262"/>
    </source>
</evidence>
<evidence type="ECO:0000256" key="1">
    <source>
        <dbReference type="SAM" id="MobiDB-lite"/>
    </source>
</evidence>
<protein>
    <submittedName>
        <fullName evidence="2">Uncharacterized protein</fullName>
    </submittedName>
</protein>
<proteinExistence type="predicted"/>
<feature type="region of interest" description="Disordered" evidence="1">
    <location>
        <begin position="1"/>
        <end position="24"/>
    </location>
</feature>